<dbReference type="Pfam" id="PF01412">
    <property type="entry name" value="ArfGap"/>
    <property type="match status" value="1"/>
</dbReference>
<dbReference type="SMART" id="SM00105">
    <property type="entry name" value="ArfGap"/>
    <property type="match status" value="1"/>
</dbReference>
<dbReference type="EMBL" id="QUSY01000681">
    <property type="protein sequence ID" value="RHY27904.1"/>
    <property type="molecule type" value="Genomic_DNA"/>
</dbReference>
<evidence type="ECO:0000313" key="4">
    <source>
        <dbReference type="Proteomes" id="UP000285060"/>
    </source>
</evidence>
<dbReference type="Gene3D" id="1.10.220.150">
    <property type="entry name" value="Arf GTPase activating protein"/>
    <property type="match status" value="1"/>
</dbReference>
<sequence length="313" mass="33395">MSTPEAALNTLRKLDVNKACANCDTVAKFGHGNICEKFKTFVCNHCKSAHQSYSHRVKEDVDALKEENGGGNAAARRTWLATWEDGRSMRKPLETDHLDVFKKFINAVYNDKAFYSDAAPQRCAPRQPAKTSPPPTTSSIASTDLLGFSPPSSSSSALSSAGASFEATFDAFSAPVPPVAGGFAQFDAFSAPVQPPAAPTIPKHDEWYMAHTATDAQPRHIHHALGAPTNITFGNGGGASISALLDPTMVANPHLQHQRSFGAYGGVPPQQQPSYQQPNQYQQPYQQGGSRPQPAAGVQSSGGRDPFAGLAFK</sequence>
<dbReference type="VEuPathDB" id="FungiDB:H310_07416"/>
<dbReference type="InterPro" id="IPR037278">
    <property type="entry name" value="ARFGAP/RecO"/>
</dbReference>
<dbReference type="SUPFAM" id="SSF57863">
    <property type="entry name" value="ArfGap/RecO-like zinc finger"/>
    <property type="match status" value="1"/>
</dbReference>
<dbReference type="InterPro" id="IPR038508">
    <property type="entry name" value="ArfGAP_dom_sf"/>
</dbReference>
<feature type="region of interest" description="Disordered" evidence="1">
    <location>
        <begin position="121"/>
        <end position="146"/>
    </location>
</feature>
<evidence type="ECO:0000259" key="2">
    <source>
        <dbReference type="SMART" id="SM00105"/>
    </source>
</evidence>
<feature type="domain" description="Arf-GAP" evidence="2">
    <location>
        <begin position="5"/>
        <end position="123"/>
    </location>
</feature>
<accession>A0A418ARU2</accession>
<protein>
    <recommendedName>
        <fullName evidence="2">Arf-GAP domain-containing protein</fullName>
    </recommendedName>
</protein>
<keyword evidence="4" id="KW-1185">Reference proteome</keyword>
<dbReference type="InterPro" id="IPR001164">
    <property type="entry name" value="ArfGAP_dom"/>
</dbReference>
<feature type="compositionally biased region" description="Low complexity" evidence="1">
    <location>
        <begin position="121"/>
        <end position="130"/>
    </location>
</feature>
<dbReference type="PANTHER" id="PTHR46085:SF3">
    <property type="entry name" value="ARF GTPASE ACTIVATING PROTEIN"/>
    <property type="match status" value="1"/>
</dbReference>
<comment type="caution">
    <text evidence="3">The sequence shown here is derived from an EMBL/GenBank/DDBJ whole genome shotgun (WGS) entry which is preliminary data.</text>
</comment>
<dbReference type="Proteomes" id="UP000285060">
    <property type="component" value="Unassembled WGS sequence"/>
</dbReference>
<evidence type="ECO:0000256" key="1">
    <source>
        <dbReference type="SAM" id="MobiDB-lite"/>
    </source>
</evidence>
<reference evidence="3 4" key="1">
    <citation type="submission" date="2018-08" db="EMBL/GenBank/DDBJ databases">
        <title>Aphanomyces genome sequencing and annotation.</title>
        <authorList>
            <person name="Minardi D."/>
            <person name="Oidtmann B."/>
            <person name="Van Der Giezen M."/>
            <person name="Studholme D.J."/>
        </authorList>
    </citation>
    <scope>NUCLEOTIDE SEQUENCE [LARGE SCALE GENOMIC DNA]</scope>
    <source>
        <strain evidence="3 4">NJM0002</strain>
    </source>
</reference>
<dbReference type="InterPro" id="IPR044820">
    <property type="entry name" value="AGD14-like"/>
</dbReference>
<feature type="region of interest" description="Disordered" evidence="1">
    <location>
        <begin position="259"/>
        <end position="313"/>
    </location>
</feature>
<dbReference type="PANTHER" id="PTHR46085">
    <property type="entry name" value="ARFGAP/RECO-RELATED"/>
    <property type="match status" value="1"/>
</dbReference>
<feature type="compositionally biased region" description="Low complexity" evidence="1">
    <location>
        <begin position="137"/>
        <end position="146"/>
    </location>
</feature>
<organism evidence="3 4">
    <name type="scientific">Aphanomyces invadans</name>
    <dbReference type="NCBI Taxonomy" id="157072"/>
    <lineage>
        <taxon>Eukaryota</taxon>
        <taxon>Sar</taxon>
        <taxon>Stramenopiles</taxon>
        <taxon>Oomycota</taxon>
        <taxon>Saprolegniomycetes</taxon>
        <taxon>Saprolegniales</taxon>
        <taxon>Verrucalvaceae</taxon>
        <taxon>Aphanomyces</taxon>
    </lineage>
</organism>
<dbReference type="AlphaFoldDB" id="A0A418ARU2"/>
<dbReference type="GO" id="GO:0005096">
    <property type="term" value="F:GTPase activator activity"/>
    <property type="evidence" value="ECO:0007669"/>
    <property type="project" value="InterPro"/>
</dbReference>
<gene>
    <name evidence="3" type="ORF">DYB32_007176</name>
</gene>
<name>A0A418ARU2_9STRA</name>
<proteinExistence type="predicted"/>
<feature type="compositionally biased region" description="Low complexity" evidence="1">
    <location>
        <begin position="266"/>
        <end position="294"/>
    </location>
</feature>
<evidence type="ECO:0000313" key="3">
    <source>
        <dbReference type="EMBL" id="RHY27904.1"/>
    </source>
</evidence>